<evidence type="ECO:0000256" key="11">
    <source>
        <dbReference type="ARBA" id="ARBA00031459"/>
    </source>
</evidence>
<keyword evidence="5 13" id="KW-0813">Transport</keyword>
<evidence type="ECO:0000256" key="9">
    <source>
        <dbReference type="ARBA" id="ARBA00023136"/>
    </source>
</evidence>
<organism evidence="15">
    <name type="scientific">Sphagnum medium</name>
    <dbReference type="NCBI Taxonomy" id="2775178"/>
    <lineage>
        <taxon>Eukaryota</taxon>
        <taxon>Viridiplantae</taxon>
        <taxon>Streptophyta</taxon>
        <taxon>Embryophyta</taxon>
        <taxon>Bryophyta</taxon>
        <taxon>Sphagnophytina</taxon>
        <taxon>Sphagnopsida</taxon>
        <taxon>Sphagnales</taxon>
        <taxon>Sphagnaceae</taxon>
        <taxon>Sphagnum</taxon>
    </lineage>
</organism>
<keyword evidence="7 13" id="KW-0249">Electron transport</keyword>
<comment type="similarity">
    <text evidence="3 13">Belongs to the PetN family.</text>
</comment>
<dbReference type="Pfam" id="PF03742">
    <property type="entry name" value="PetN"/>
    <property type="match status" value="1"/>
</dbReference>
<dbReference type="HAMAP" id="MF_00395">
    <property type="entry name" value="Cytb6_f_PetN"/>
    <property type="match status" value="1"/>
</dbReference>
<comment type="subcellular location">
    <subcellularLocation>
        <location evidence="2">Membrane</location>
        <topology evidence="2">Single-pass membrane protein</topology>
    </subcellularLocation>
    <subcellularLocation>
        <location evidence="13">Plastid</location>
        <location evidence="13">Chloroplast thylakoid membrane</location>
        <topology evidence="13">Single-pass membrane protein</topology>
    </subcellularLocation>
</comment>
<evidence type="ECO:0000256" key="13">
    <source>
        <dbReference type="HAMAP-Rule" id="MF_00395"/>
    </source>
</evidence>
<keyword evidence="8 13" id="KW-1133">Transmembrane helix</keyword>
<sequence length="85" mass="9933">MKLLEISREKESNRYCFSFLCGIRIYKNINIFLYILYKLDSILGPGDDKKYIYIYMDDIVNIAWGALMVVFTFSLSLVVWGRSGS</sequence>
<dbReference type="GO" id="GO:0009512">
    <property type="term" value="C:cytochrome b6f complex"/>
    <property type="evidence" value="ECO:0007669"/>
    <property type="project" value="InterPro"/>
</dbReference>
<evidence type="ECO:0000256" key="2">
    <source>
        <dbReference type="ARBA" id="ARBA00004167"/>
    </source>
</evidence>
<evidence type="ECO:0000256" key="8">
    <source>
        <dbReference type="ARBA" id="ARBA00022989"/>
    </source>
</evidence>
<keyword evidence="15" id="KW-0150">Chloroplast</keyword>
<comment type="subunit">
    <text evidence="10 13">The 4 large subunits of the cytochrome b6-f complex are cytochrome b6, subunit IV (17 kDa polypeptide, PetD), cytochrome f and the Rieske protein, while the 4 small subunits are PetG, PetL, PetM and PetN. The complex functions as a dimer.</text>
</comment>
<name>A0AAU7B4H9_9BRYO</name>
<feature type="transmembrane region" description="Helical" evidence="14">
    <location>
        <begin position="59"/>
        <end position="80"/>
    </location>
</feature>
<dbReference type="GO" id="GO:0015979">
    <property type="term" value="P:photosynthesis"/>
    <property type="evidence" value="ECO:0007669"/>
    <property type="project" value="UniProtKB-KW"/>
</dbReference>
<evidence type="ECO:0000256" key="14">
    <source>
        <dbReference type="SAM" id="Phobius"/>
    </source>
</evidence>
<keyword evidence="13" id="KW-0602">Photosynthesis</keyword>
<comment type="function">
    <text evidence="1 13">Component of the cytochrome b6-f complex, which mediates electron transfer between photosystem II (PSII) and photosystem I (PSI), cyclic electron flow around PSI, and state transitions.</text>
</comment>
<evidence type="ECO:0000256" key="7">
    <source>
        <dbReference type="ARBA" id="ARBA00022982"/>
    </source>
</evidence>
<evidence type="ECO:0000256" key="6">
    <source>
        <dbReference type="ARBA" id="ARBA00022692"/>
    </source>
</evidence>
<evidence type="ECO:0000313" key="15">
    <source>
        <dbReference type="EMBL" id="XBA15799.1"/>
    </source>
</evidence>
<dbReference type="GO" id="GO:0017004">
    <property type="term" value="P:cytochrome complex assembly"/>
    <property type="evidence" value="ECO:0007669"/>
    <property type="project" value="UniProtKB-UniRule"/>
</dbReference>
<dbReference type="AlphaFoldDB" id="A0AAU7B4H9"/>
<evidence type="ECO:0000256" key="4">
    <source>
        <dbReference type="ARBA" id="ARBA00021253"/>
    </source>
</evidence>
<evidence type="ECO:0000256" key="1">
    <source>
        <dbReference type="ARBA" id="ARBA00003068"/>
    </source>
</evidence>
<keyword evidence="9 13" id="KW-0472">Membrane</keyword>
<gene>
    <name evidence="13 15" type="primary">petN</name>
</gene>
<dbReference type="EMBL" id="PP820907">
    <property type="protein sequence ID" value="XBA15799.1"/>
    <property type="molecule type" value="Genomic_DNA"/>
</dbReference>
<dbReference type="InterPro" id="IPR005497">
    <property type="entry name" value="Cytochrome_b6-f_cplx_su8"/>
</dbReference>
<reference evidence="15" key="1">
    <citation type="submission" date="2024-05" db="EMBL/GenBank/DDBJ databases">
        <authorList>
            <person name="Guo X."/>
            <person name="Xie F."/>
        </authorList>
    </citation>
    <scope>NUCLEOTIDE SEQUENCE</scope>
    <source>
        <strain evidence="15">HN</strain>
    </source>
</reference>
<dbReference type="GO" id="GO:0009535">
    <property type="term" value="C:chloroplast thylakoid membrane"/>
    <property type="evidence" value="ECO:0007669"/>
    <property type="project" value="UniProtKB-SubCell"/>
</dbReference>
<geneLocation type="chloroplast" evidence="15"/>
<keyword evidence="13" id="KW-0793">Thylakoid</keyword>
<proteinExistence type="inferred from homology"/>
<dbReference type="SUPFAM" id="SSF103451">
    <property type="entry name" value="PetN subunit of the cytochrome b6f complex"/>
    <property type="match status" value="1"/>
</dbReference>
<evidence type="ECO:0000256" key="10">
    <source>
        <dbReference type="ARBA" id="ARBA00025834"/>
    </source>
</evidence>
<keyword evidence="15" id="KW-0934">Plastid</keyword>
<evidence type="ECO:0000256" key="5">
    <source>
        <dbReference type="ARBA" id="ARBA00022448"/>
    </source>
</evidence>
<keyword evidence="6 13" id="KW-0812">Transmembrane</keyword>
<dbReference type="GO" id="GO:0009055">
    <property type="term" value="F:electron transfer activity"/>
    <property type="evidence" value="ECO:0007669"/>
    <property type="project" value="UniProtKB-UniRule"/>
</dbReference>
<evidence type="ECO:0000256" key="12">
    <source>
        <dbReference type="ARBA" id="ARBA00031982"/>
    </source>
</evidence>
<accession>A0AAU7B4H9</accession>
<evidence type="ECO:0000256" key="3">
    <source>
        <dbReference type="ARBA" id="ARBA00010969"/>
    </source>
</evidence>
<protein>
    <recommendedName>
        <fullName evidence="4 13">Cytochrome b6-f complex subunit 8</fullName>
    </recommendedName>
    <alternativeName>
        <fullName evidence="11 13">Cytochrome b6-f complex subunit PetN</fullName>
    </alternativeName>
    <alternativeName>
        <fullName evidence="12 13">Cytochrome b6-f complex subunit VIII</fullName>
    </alternativeName>
</protein>
<dbReference type="InterPro" id="IPR036143">
    <property type="entry name" value="Cytochr_b6-f_cplx_su8_sf"/>
</dbReference>